<keyword evidence="1" id="KW-0732">Signal</keyword>
<dbReference type="PATRIC" id="fig|883078.3.peg.631"/>
<evidence type="ECO:0000313" key="3">
    <source>
        <dbReference type="Proteomes" id="UP000001096"/>
    </source>
</evidence>
<evidence type="ECO:0000313" key="2">
    <source>
        <dbReference type="EMBL" id="EKS41520.1"/>
    </source>
</evidence>
<dbReference type="Proteomes" id="UP000001096">
    <property type="component" value="Unassembled WGS sequence"/>
</dbReference>
<protein>
    <recommendedName>
        <fullName evidence="4">Porin</fullName>
    </recommendedName>
</protein>
<evidence type="ECO:0000256" key="1">
    <source>
        <dbReference type="SAM" id="SignalP"/>
    </source>
</evidence>
<accession>K8PPS2</accession>
<dbReference type="EMBL" id="AGWX01000001">
    <property type="protein sequence ID" value="EKS41520.1"/>
    <property type="molecule type" value="Genomic_DNA"/>
</dbReference>
<name>K8PPS2_9BRAD</name>
<feature type="signal peptide" evidence="1">
    <location>
        <begin position="1"/>
        <end position="28"/>
    </location>
</feature>
<gene>
    <name evidence="2" type="ORF">HMPREF9695_00612</name>
</gene>
<sequence>MRHARHFILGFLAAGVLLVPVTAPSALAQQLDLKTQQPRLDNSKLKSVARPRPATSCAEYGAGYVRVEGTGSCVRLGGGINAGVGGSR</sequence>
<feature type="chain" id="PRO_5003922162" description="Porin" evidence="1">
    <location>
        <begin position="29"/>
        <end position="88"/>
    </location>
</feature>
<dbReference type="RefSeq" id="WP_006019320.1">
    <property type="nucleotide sequence ID" value="NZ_KB375282.1"/>
</dbReference>
<dbReference type="HOGENOM" id="CLU_174816_0_0_5"/>
<reference evidence="2 3" key="1">
    <citation type="submission" date="2012-04" db="EMBL/GenBank/DDBJ databases">
        <title>The Genome Sequence of Afipia broomeae ATCC 49717.</title>
        <authorList>
            <consortium name="The Broad Institute Genome Sequencing Platform"/>
            <person name="Earl A."/>
            <person name="Ward D."/>
            <person name="Feldgarden M."/>
            <person name="Gevers D."/>
            <person name="Huys G."/>
            <person name="Walker B."/>
            <person name="Young S.K."/>
            <person name="Zeng Q."/>
            <person name="Gargeya S."/>
            <person name="Fitzgerald M."/>
            <person name="Haas B."/>
            <person name="Abouelleil A."/>
            <person name="Alvarado L."/>
            <person name="Arachchi H.M."/>
            <person name="Berlin A."/>
            <person name="Chapman S.B."/>
            <person name="Goldberg J."/>
            <person name="Griggs A."/>
            <person name="Gujja S."/>
            <person name="Hansen M."/>
            <person name="Howarth C."/>
            <person name="Imamovic A."/>
            <person name="Larimer J."/>
            <person name="McCowen C."/>
            <person name="Montmayeur A."/>
            <person name="Murphy C."/>
            <person name="Neiman D."/>
            <person name="Pearson M."/>
            <person name="Priest M."/>
            <person name="Roberts A."/>
            <person name="Saif S."/>
            <person name="Shea T."/>
            <person name="Sisk P."/>
            <person name="Sykes S."/>
            <person name="Wortman J."/>
            <person name="Nusbaum C."/>
            <person name="Birren B."/>
        </authorList>
    </citation>
    <scope>NUCLEOTIDE SEQUENCE [LARGE SCALE GENOMIC DNA]</scope>
    <source>
        <strain evidence="2 3">ATCC 49717</strain>
    </source>
</reference>
<proteinExistence type="predicted"/>
<keyword evidence="3" id="KW-1185">Reference proteome</keyword>
<organism evidence="2 3">
    <name type="scientific">Afipia broomeae ATCC 49717</name>
    <dbReference type="NCBI Taxonomy" id="883078"/>
    <lineage>
        <taxon>Bacteria</taxon>
        <taxon>Pseudomonadati</taxon>
        <taxon>Pseudomonadota</taxon>
        <taxon>Alphaproteobacteria</taxon>
        <taxon>Hyphomicrobiales</taxon>
        <taxon>Nitrobacteraceae</taxon>
        <taxon>Afipia</taxon>
    </lineage>
</organism>
<comment type="caution">
    <text evidence="2">The sequence shown here is derived from an EMBL/GenBank/DDBJ whole genome shotgun (WGS) entry which is preliminary data.</text>
</comment>
<evidence type="ECO:0008006" key="4">
    <source>
        <dbReference type="Google" id="ProtNLM"/>
    </source>
</evidence>
<dbReference type="AlphaFoldDB" id="K8PPS2"/>